<evidence type="ECO:0000256" key="7">
    <source>
        <dbReference type="NCBIfam" id="TIGR01068"/>
    </source>
</evidence>
<dbReference type="PROSITE" id="PS51352">
    <property type="entry name" value="THIOREDOXIN_2"/>
    <property type="match status" value="1"/>
</dbReference>
<dbReference type="GO" id="GO:0005737">
    <property type="term" value="C:cytoplasm"/>
    <property type="evidence" value="ECO:0007669"/>
    <property type="project" value="TreeGrafter"/>
</dbReference>
<organism evidence="12 13">
    <name type="scientific">Roseburia hominis</name>
    <dbReference type="NCBI Taxonomy" id="301301"/>
    <lineage>
        <taxon>Bacteria</taxon>
        <taxon>Bacillati</taxon>
        <taxon>Bacillota</taxon>
        <taxon>Clostridia</taxon>
        <taxon>Lachnospirales</taxon>
        <taxon>Lachnospiraceae</taxon>
        <taxon>Roseburia</taxon>
    </lineage>
</organism>
<evidence type="ECO:0000256" key="4">
    <source>
        <dbReference type="ARBA" id="ARBA00022982"/>
    </source>
</evidence>
<protein>
    <recommendedName>
        <fullName evidence="2 7">Thioredoxin</fullName>
    </recommendedName>
</protein>
<comment type="similarity">
    <text evidence="1 8">Belongs to the thioredoxin family.</text>
</comment>
<gene>
    <name evidence="12" type="primary">trxA</name>
    <name evidence="12" type="ORF">DWX93_07740</name>
</gene>
<evidence type="ECO:0000313" key="12">
    <source>
        <dbReference type="EMBL" id="RGS41083.1"/>
    </source>
</evidence>
<keyword evidence="6 10" id="KW-0676">Redox-active center</keyword>
<dbReference type="EMBL" id="QRVL01000004">
    <property type="protein sequence ID" value="RGS41083.1"/>
    <property type="molecule type" value="Genomic_DNA"/>
</dbReference>
<feature type="disulfide bond" description="Redox-active" evidence="10">
    <location>
        <begin position="28"/>
        <end position="31"/>
    </location>
</feature>
<evidence type="ECO:0000256" key="5">
    <source>
        <dbReference type="ARBA" id="ARBA00023157"/>
    </source>
</evidence>
<dbReference type="CDD" id="cd02947">
    <property type="entry name" value="TRX_family"/>
    <property type="match status" value="1"/>
</dbReference>
<keyword evidence="3" id="KW-0813">Transport</keyword>
<dbReference type="Proteomes" id="UP000266172">
    <property type="component" value="Unassembled WGS sequence"/>
</dbReference>
<dbReference type="AlphaFoldDB" id="A0A173ZHL8"/>
<dbReference type="PIRSF" id="PIRSF000077">
    <property type="entry name" value="Thioredoxin"/>
    <property type="match status" value="1"/>
</dbReference>
<keyword evidence="4" id="KW-0249">Electron transport</keyword>
<evidence type="ECO:0000259" key="11">
    <source>
        <dbReference type="PROSITE" id="PS51352"/>
    </source>
</evidence>
<proteinExistence type="inferred from homology"/>
<evidence type="ECO:0000313" key="13">
    <source>
        <dbReference type="Proteomes" id="UP000266172"/>
    </source>
</evidence>
<dbReference type="InterPro" id="IPR036249">
    <property type="entry name" value="Thioredoxin-like_sf"/>
</dbReference>
<evidence type="ECO:0000256" key="1">
    <source>
        <dbReference type="ARBA" id="ARBA00008987"/>
    </source>
</evidence>
<sequence>MVKKIQNNNMDEALQAKAAVVDFSAVWCGPCQMLAPVLEELSGDLDGKVAFYNADTDENTQLAIANGITNIPALLFLKDGKVVGKNVGFMPKPELEAWVKGCMEQ</sequence>
<dbReference type="InterPro" id="IPR005746">
    <property type="entry name" value="Thioredoxin"/>
</dbReference>
<dbReference type="InterPro" id="IPR013766">
    <property type="entry name" value="Thioredoxin_domain"/>
</dbReference>
<name>A0A173ZHL8_9FIRM</name>
<evidence type="ECO:0000256" key="8">
    <source>
        <dbReference type="PIRNR" id="PIRNR000077"/>
    </source>
</evidence>
<feature type="site" description="Contributes to redox potential value" evidence="9">
    <location>
        <position position="30"/>
    </location>
</feature>
<dbReference type="InterPro" id="IPR017937">
    <property type="entry name" value="Thioredoxin_CS"/>
</dbReference>
<evidence type="ECO:0000256" key="9">
    <source>
        <dbReference type="PIRSR" id="PIRSR000077-1"/>
    </source>
</evidence>
<reference evidence="12 13" key="1">
    <citation type="submission" date="2018-08" db="EMBL/GenBank/DDBJ databases">
        <title>A genome reference for cultivated species of the human gut microbiota.</title>
        <authorList>
            <person name="Zou Y."/>
            <person name="Xue W."/>
            <person name="Luo G."/>
        </authorList>
    </citation>
    <scope>NUCLEOTIDE SEQUENCE [LARGE SCALE GENOMIC DNA]</scope>
    <source>
        <strain evidence="12 13">AF22-12AC</strain>
    </source>
</reference>
<dbReference type="PROSITE" id="PS00194">
    <property type="entry name" value="THIOREDOXIN_1"/>
    <property type="match status" value="1"/>
</dbReference>
<dbReference type="GO" id="GO:0015035">
    <property type="term" value="F:protein-disulfide reductase activity"/>
    <property type="evidence" value="ECO:0007669"/>
    <property type="project" value="UniProtKB-UniRule"/>
</dbReference>
<feature type="active site" description="Nucleophile" evidence="9">
    <location>
        <position position="31"/>
    </location>
</feature>
<dbReference type="PRINTS" id="PR00421">
    <property type="entry name" value="THIOREDOXIN"/>
</dbReference>
<dbReference type="NCBIfam" id="TIGR01068">
    <property type="entry name" value="thioredoxin"/>
    <property type="match status" value="1"/>
</dbReference>
<evidence type="ECO:0000256" key="6">
    <source>
        <dbReference type="ARBA" id="ARBA00023284"/>
    </source>
</evidence>
<feature type="site" description="Contributes to redox potential value" evidence="9">
    <location>
        <position position="29"/>
    </location>
</feature>
<dbReference type="PANTHER" id="PTHR45663">
    <property type="entry name" value="GEO12009P1"/>
    <property type="match status" value="1"/>
</dbReference>
<feature type="site" description="Deprotonates C-terminal active site Cys" evidence="9">
    <location>
        <position position="22"/>
    </location>
</feature>
<evidence type="ECO:0000256" key="3">
    <source>
        <dbReference type="ARBA" id="ARBA00022448"/>
    </source>
</evidence>
<evidence type="ECO:0000256" key="2">
    <source>
        <dbReference type="ARBA" id="ARBA00020570"/>
    </source>
</evidence>
<dbReference type="RefSeq" id="WP_055230325.1">
    <property type="nucleotide sequence ID" value="NZ_CAKMUY010000006.1"/>
</dbReference>
<comment type="caution">
    <text evidence="12">The sequence shown here is derived from an EMBL/GenBank/DDBJ whole genome shotgun (WGS) entry which is preliminary data.</text>
</comment>
<feature type="domain" description="Thioredoxin" evidence="11">
    <location>
        <begin position="1"/>
        <end position="104"/>
    </location>
</feature>
<dbReference type="SUPFAM" id="SSF52833">
    <property type="entry name" value="Thioredoxin-like"/>
    <property type="match status" value="1"/>
</dbReference>
<feature type="active site" description="Nucleophile" evidence="9">
    <location>
        <position position="28"/>
    </location>
</feature>
<dbReference type="PANTHER" id="PTHR45663:SF11">
    <property type="entry name" value="GEO12009P1"/>
    <property type="match status" value="1"/>
</dbReference>
<accession>A0A173ZHL8</accession>
<evidence type="ECO:0000256" key="10">
    <source>
        <dbReference type="PIRSR" id="PIRSR000077-4"/>
    </source>
</evidence>
<keyword evidence="5 10" id="KW-1015">Disulfide bond</keyword>
<dbReference type="Gene3D" id="3.40.30.10">
    <property type="entry name" value="Glutaredoxin"/>
    <property type="match status" value="1"/>
</dbReference>
<dbReference type="Pfam" id="PF00085">
    <property type="entry name" value="Thioredoxin"/>
    <property type="match status" value="1"/>
</dbReference>